<dbReference type="PANTHER" id="PTHR15375:SF26">
    <property type="entry name" value="PROTEIN CHIFFON"/>
    <property type="match status" value="1"/>
</dbReference>
<keyword evidence="2 4" id="KW-0863">Zinc-finger</keyword>
<dbReference type="SMART" id="SM00586">
    <property type="entry name" value="ZnF_DBF"/>
    <property type="match status" value="1"/>
</dbReference>
<evidence type="ECO:0000259" key="6">
    <source>
        <dbReference type="PROSITE" id="PS51265"/>
    </source>
</evidence>
<dbReference type="Pfam" id="PF08630">
    <property type="entry name" value="Dfp1_Him1_M"/>
    <property type="match status" value="1"/>
</dbReference>
<dbReference type="PROSITE" id="PS51265">
    <property type="entry name" value="ZF_DBF4"/>
    <property type="match status" value="1"/>
</dbReference>
<dbReference type="InterPro" id="IPR036420">
    <property type="entry name" value="BRCT_dom_sf"/>
</dbReference>
<evidence type="ECO:0000256" key="2">
    <source>
        <dbReference type="ARBA" id="ARBA00022771"/>
    </source>
</evidence>
<dbReference type="GO" id="GO:1901987">
    <property type="term" value="P:regulation of cell cycle phase transition"/>
    <property type="evidence" value="ECO:0007669"/>
    <property type="project" value="TreeGrafter"/>
</dbReference>
<feature type="compositionally biased region" description="Basic and acidic residues" evidence="5">
    <location>
        <begin position="176"/>
        <end position="185"/>
    </location>
</feature>
<proteinExistence type="predicted"/>
<dbReference type="SUPFAM" id="SSF52113">
    <property type="entry name" value="BRCT domain"/>
    <property type="match status" value="1"/>
</dbReference>
<evidence type="ECO:0000256" key="4">
    <source>
        <dbReference type="PROSITE-ProRule" id="PRU00600"/>
    </source>
</evidence>
<feature type="compositionally biased region" description="Low complexity" evidence="5">
    <location>
        <begin position="10"/>
        <end position="25"/>
    </location>
</feature>
<feature type="region of interest" description="Disordered" evidence="5">
    <location>
        <begin position="388"/>
        <end position="409"/>
    </location>
</feature>
<gene>
    <name evidence="7" type="ORF">NKR19_g5046</name>
</gene>
<dbReference type="AlphaFoldDB" id="A0AA38VWY1"/>
<protein>
    <submittedName>
        <fullName evidence="7">Hsk1-interacting molecule 1</fullName>
    </submittedName>
</protein>
<sequence length="672" mass="76488">MSTRRAALVSNPNAANSPLRANAAATHGGKRLRSHADLQREETYGQPPPAKRQMIDHGVQRPSLKSPSVQRATRAVAPRQAARTTAAEKTSQPVYKPSEKEVENVRQWQEQTRSRFPKMVVYFESIPDEQRVKLTKQVTGLGGREEKFFSINITHVVTNRPIPSEKAVQEENEASGDAHVHEQPKTIDPSLLNRTAESTTSVKRKLLFDTAASRRIPVQVHEDAIRKPKARNADVLYRAREMGKKIWSLDKMQKILDMVLEPDPYKSALLGQAHRTGTLPTKESSKAADQPNLLQLLQNERVHGPSDRDPTVTTQELNYFKGPYIYIYDVEEKMKPIMVREYAKVSDKKNGEWPQFRVASQGRCPFVEDQPERPVAKTRERVTKAVENRAPTVESRRAPPARTTEDYVQEQVRGAEEHVRHHNRDKTDDEAPVDYEVLRFVGRNRLVPSREYERSVREEQRLEKTRLEFDQENAFMSRAKAPRFVAGEPVASGVQPSKLTSAIRSQMISSTSGVLGGVKAGTSKEIHGLQRKVLQKNSTPAVSQDLSSRRLAEMSHDSNTFIRSTSVCRPSARGKLDMIDEDGSTARSAKLRRTESAPAPVLEKQKKRDLKPGYCENCADKFEDFDEHILTRKHRKFAENAKNWEQLDELLSQLKRRPKYQLDEDEEYEEEL</sequence>
<dbReference type="GO" id="GO:0003676">
    <property type="term" value="F:nucleic acid binding"/>
    <property type="evidence" value="ECO:0007669"/>
    <property type="project" value="InterPro"/>
</dbReference>
<feature type="region of interest" description="Disordered" evidence="5">
    <location>
        <begin position="581"/>
        <end position="608"/>
    </location>
</feature>
<dbReference type="InterPro" id="IPR013939">
    <property type="entry name" value="Regulatory_Dfp1/Him1"/>
</dbReference>
<feature type="domain" description="DBF4-type" evidence="6">
    <location>
        <begin position="608"/>
        <end position="657"/>
    </location>
</feature>
<keyword evidence="8" id="KW-1185">Reference proteome</keyword>
<feature type="region of interest" description="Disordered" evidence="5">
    <location>
        <begin position="1"/>
        <end position="98"/>
    </location>
</feature>
<evidence type="ECO:0000256" key="3">
    <source>
        <dbReference type="ARBA" id="ARBA00022833"/>
    </source>
</evidence>
<feature type="region of interest" description="Disordered" evidence="5">
    <location>
        <begin position="167"/>
        <end position="195"/>
    </location>
</feature>
<dbReference type="Gene3D" id="6.10.250.3410">
    <property type="entry name" value="DBF zinc finger"/>
    <property type="match status" value="1"/>
</dbReference>
<dbReference type="Proteomes" id="UP001174691">
    <property type="component" value="Unassembled WGS sequence"/>
</dbReference>
<dbReference type="Pfam" id="PF22437">
    <property type="entry name" value="DBF4_BRCT"/>
    <property type="match status" value="1"/>
</dbReference>
<dbReference type="GO" id="GO:0010571">
    <property type="term" value="P:positive regulation of nuclear cell cycle DNA replication"/>
    <property type="evidence" value="ECO:0007669"/>
    <property type="project" value="TreeGrafter"/>
</dbReference>
<reference evidence="7" key="1">
    <citation type="submission" date="2022-07" db="EMBL/GenBank/DDBJ databases">
        <title>Fungi with potential for degradation of polypropylene.</title>
        <authorList>
            <person name="Gostincar C."/>
        </authorList>
    </citation>
    <scope>NUCLEOTIDE SEQUENCE</scope>
    <source>
        <strain evidence="7">EXF-13287</strain>
    </source>
</reference>
<dbReference type="InterPro" id="IPR006572">
    <property type="entry name" value="Znf_DBF"/>
</dbReference>
<evidence type="ECO:0000256" key="1">
    <source>
        <dbReference type="ARBA" id="ARBA00022723"/>
    </source>
</evidence>
<dbReference type="InterPro" id="IPR055116">
    <property type="entry name" value="DBF4_BRCT"/>
</dbReference>
<dbReference type="GO" id="GO:0008270">
    <property type="term" value="F:zinc ion binding"/>
    <property type="evidence" value="ECO:0007669"/>
    <property type="project" value="UniProtKB-KW"/>
</dbReference>
<accession>A0AA38VWY1</accession>
<evidence type="ECO:0000313" key="8">
    <source>
        <dbReference type="Proteomes" id="UP001174691"/>
    </source>
</evidence>
<dbReference type="Pfam" id="PF07535">
    <property type="entry name" value="zf-DBF"/>
    <property type="match status" value="1"/>
</dbReference>
<evidence type="ECO:0000313" key="7">
    <source>
        <dbReference type="EMBL" id="KAJ9151038.1"/>
    </source>
</evidence>
<keyword evidence="3" id="KW-0862">Zinc</keyword>
<keyword evidence="1" id="KW-0479">Metal-binding</keyword>
<dbReference type="EMBL" id="JANBVN010000067">
    <property type="protein sequence ID" value="KAJ9151038.1"/>
    <property type="molecule type" value="Genomic_DNA"/>
</dbReference>
<dbReference type="GO" id="GO:0031431">
    <property type="term" value="C:Dbf4-dependent protein kinase complex"/>
    <property type="evidence" value="ECO:0007669"/>
    <property type="project" value="TreeGrafter"/>
</dbReference>
<dbReference type="FunFam" id="6.10.250.3410:FF:000001">
    <property type="entry name" value="Protein DBF4 homolog A"/>
    <property type="match status" value="1"/>
</dbReference>
<dbReference type="Gene3D" id="3.40.50.10190">
    <property type="entry name" value="BRCT domain"/>
    <property type="match status" value="1"/>
</dbReference>
<organism evidence="7 8">
    <name type="scientific">Coniochaeta hoffmannii</name>
    <dbReference type="NCBI Taxonomy" id="91930"/>
    <lineage>
        <taxon>Eukaryota</taxon>
        <taxon>Fungi</taxon>
        <taxon>Dikarya</taxon>
        <taxon>Ascomycota</taxon>
        <taxon>Pezizomycotina</taxon>
        <taxon>Sordariomycetes</taxon>
        <taxon>Sordariomycetidae</taxon>
        <taxon>Coniochaetales</taxon>
        <taxon>Coniochaetaceae</taxon>
        <taxon>Coniochaeta</taxon>
    </lineage>
</organism>
<feature type="compositionally biased region" description="Basic and acidic residues" evidence="5">
    <location>
        <begin position="34"/>
        <end position="43"/>
    </location>
</feature>
<dbReference type="InterPro" id="IPR038545">
    <property type="entry name" value="Znf_DBF_sf"/>
</dbReference>
<name>A0AA38VWY1_9PEZI</name>
<dbReference type="GO" id="GO:0043539">
    <property type="term" value="F:protein serine/threonine kinase activator activity"/>
    <property type="evidence" value="ECO:0007669"/>
    <property type="project" value="TreeGrafter"/>
</dbReference>
<comment type="caution">
    <text evidence="7">The sequence shown here is derived from an EMBL/GenBank/DDBJ whole genome shotgun (WGS) entry which is preliminary data.</text>
</comment>
<evidence type="ECO:0000256" key="5">
    <source>
        <dbReference type="SAM" id="MobiDB-lite"/>
    </source>
</evidence>
<dbReference type="PANTHER" id="PTHR15375">
    <property type="entry name" value="ACTIVATOR OF S-PHASE KINASE-RELATED"/>
    <property type="match status" value="1"/>
</dbReference>
<dbReference type="InterPro" id="IPR051590">
    <property type="entry name" value="Replication_Regulatory_Kinase"/>
</dbReference>